<protein>
    <submittedName>
        <fullName evidence="2">Uncharacterized protein</fullName>
    </submittedName>
</protein>
<name>A0AA88EE68_FICCA</name>
<evidence type="ECO:0000313" key="1">
    <source>
        <dbReference type="EMBL" id="GMN72309.1"/>
    </source>
</evidence>
<organism evidence="2 3">
    <name type="scientific">Ficus carica</name>
    <name type="common">Common fig</name>
    <dbReference type="NCBI Taxonomy" id="3494"/>
    <lineage>
        <taxon>Eukaryota</taxon>
        <taxon>Viridiplantae</taxon>
        <taxon>Streptophyta</taxon>
        <taxon>Embryophyta</taxon>
        <taxon>Tracheophyta</taxon>
        <taxon>Spermatophyta</taxon>
        <taxon>Magnoliopsida</taxon>
        <taxon>eudicotyledons</taxon>
        <taxon>Gunneridae</taxon>
        <taxon>Pentapetalae</taxon>
        <taxon>rosids</taxon>
        <taxon>fabids</taxon>
        <taxon>Rosales</taxon>
        <taxon>Moraceae</taxon>
        <taxon>Ficeae</taxon>
        <taxon>Ficus</taxon>
    </lineage>
</organism>
<evidence type="ECO:0000313" key="2">
    <source>
        <dbReference type="EMBL" id="GMN72328.1"/>
    </source>
</evidence>
<gene>
    <name evidence="1" type="ORF">TIFTF001_053529</name>
    <name evidence="2" type="ORF">TIFTF001_053536</name>
</gene>
<dbReference type="Proteomes" id="UP001187192">
    <property type="component" value="Unassembled WGS sequence"/>
</dbReference>
<dbReference type="AlphaFoldDB" id="A0AA88EE68"/>
<comment type="caution">
    <text evidence="2">The sequence shown here is derived from an EMBL/GenBank/DDBJ whole genome shotgun (WGS) entry which is preliminary data.</text>
</comment>
<keyword evidence="3" id="KW-1185">Reference proteome</keyword>
<proteinExistence type="predicted"/>
<evidence type="ECO:0000313" key="3">
    <source>
        <dbReference type="Proteomes" id="UP001187192"/>
    </source>
</evidence>
<dbReference type="EMBL" id="BTGU01012890">
    <property type="protein sequence ID" value="GMN72309.1"/>
    <property type="molecule type" value="Genomic_DNA"/>
</dbReference>
<reference evidence="2" key="1">
    <citation type="submission" date="2023-07" db="EMBL/GenBank/DDBJ databases">
        <title>draft genome sequence of fig (Ficus carica).</title>
        <authorList>
            <person name="Takahashi T."/>
            <person name="Nishimura K."/>
        </authorList>
    </citation>
    <scope>NUCLEOTIDE SEQUENCE</scope>
</reference>
<accession>A0AA88EE68</accession>
<sequence>MLRVLGMQVIGLLVWSFDARHLFSPSGYSQLIGYGRVLGEVYAWHLFWLVLSHGTLLRAPRTSGVLGLLRQIVGPTRMLGPARAPPFGQYPVMGPNSVVRENHRRVGCLQGQMLGPARAPPFVSTRSWDLTPWLGNHRSCLQGQMLGLARAPPFGQYPVIGPDSVVRKPQELSARADVGSCSGTSFWSVPGHGT</sequence>
<dbReference type="EMBL" id="BTGU01012892">
    <property type="protein sequence ID" value="GMN72328.1"/>
    <property type="molecule type" value="Genomic_DNA"/>
</dbReference>